<reference evidence="3 4" key="1">
    <citation type="submission" date="2017-04" db="EMBL/GenBank/DDBJ databases">
        <authorList>
            <person name="Afonso C.L."/>
            <person name="Miller P.J."/>
            <person name="Scott M.A."/>
            <person name="Spackman E."/>
            <person name="Goraichik I."/>
            <person name="Dimitrov K.M."/>
            <person name="Suarez D.L."/>
            <person name="Swayne D.E."/>
        </authorList>
    </citation>
    <scope>NUCLEOTIDE SEQUENCE [LARGE SCALE GENOMIC DNA]</scope>
    <source>
        <strain evidence="3 4">USBA 355</strain>
    </source>
</reference>
<dbReference type="InterPro" id="IPR014729">
    <property type="entry name" value="Rossmann-like_a/b/a_fold"/>
</dbReference>
<dbReference type="Proteomes" id="UP000192917">
    <property type="component" value="Unassembled WGS sequence"/>
</dbReference>
<dbReference type="PANTHER" id="PTHR46268:SF6">
    <property type="entry name" value="UNIVERSAL STRESS PROTEIN UP12"/>
    <property type="match status" value="1"/>
</dbReference>
<evidence type="ECO:0000256" key="1">
    <source>
        <dbReference type="ARBA" id="ARBA00008791"/>
    </source>
</evidence>
<dbReference type="CDD" id="cd00293">
    <property type="entry name" value="USP-like"/>
    <property type="match status" value="1"/>
</dbReference>
<evidence type="ECO:0000313" key="3">
    <source>
        <dbReference type="EMBL" id="SMF48519.1"/>
    </source>
</evidence>
<proteinExistence type="inferred from homology"/>
<dbReference type="SUPFAM" id="SSF52402">
    <property type="entry name" value="Adenine nucleotide alpha hydrolases-like"/>
    <property type="match status" value="1"/>
</dbReference>
<dbReference type="AlphaFoldDB" id="A0A1Y6CDC6"/>
<feature type="domain" description="UspA" evidence="2">
    <location>
        <begin position="5"/>
        <end position="151"/>
    </location>
</feature>
<dbReference type="Pfam" id="PF00582">
    <property type="entry name" value="Usp"/>
    <property type="match status" value="1"/>
</dbReference>
<name>A0A1Y6CDC6_9PROT</name>
<evidence type="ECO:0000313" key="4">
    <source>
        <dbReference type="Proteomes" id="UP000192917"/>
    </source>
</evidence>
<dbReference type="InterPro" id="IPR006016">
    <property type="entry name" value="UspA"/>
</dbReference>
<dbReference type="EMBL" id="FWZX01000017">
    <property type="protein sequence ID" value="SMF48519.1"/>
    <property type="molecule type" value="Genomic_DNA"/>
</dbReference>
<protein>
    <submittedName>
        <fullName evidence="3">Nucleotide-binding universal stress protein, UspA family</fullName>
    </submittedName>
</protein>
<dbReference type="Gene3D" id="3.40.50.620">
    <property type="entry name" value="HUPs"/>
    <property type="match status" value="1"/>
</dbReference>
<organism evidence="3 4">
    <name type="scientific">Tistlia consotensis USBA 355</name>
    <dbReference type="NCBI Taxonomy" id="560819"/>
    <lineage>
        <taxon>Bacteria</taxon>
        <taxon>Pseudomonadati</taxon>
        <taxon>Pseudomonadota</taxon>
        <taxon>Alphaproteobacteria</taxon>
        <taxon>Rhodospirillales</taxon>
        <taxon>Rhodovibrionaceae</taxon>
        <taxon>Tistlia</taxon>
    </lineage>
</organism>
<evidence type="ECO:0000259" key="2">
    <source>
        <dbReference type="Pfam" id="PF00582"/>
    </source>
</evidence>
<gene>
    <name evidence="3" type="ORF">SAMN05428998_11793</name>
</gene>
<comment type="similarity">
    <text evidence="1">Belongs to the universal stress protein A family.</text>
</comment>
<dbReference type="PRINTS" id="PR01438">
    <property type="entry name" value="UNVRSLSTRESS"/>
</dbReference>
<accession>A0A1Y6CDC6</accession>
<sequence>MDMQLIMIATDGSAAARKALHFAADLARLKRARLLVLHVQRLRGSEAVPPELEELRRVEHVRISERDLLAKVARQLVADAEAEARAEGVGEVEGLVVEGDPTRCIVETARARKPEMLVLGTRGLGDAQSLLLGSVSHKVAHLAPCSCILVR</sequence>
<dbReference type="RefSeq" id="WP_085124321.1">
    <property type="nucleotide sequence ID" value="NZ_FWZX01000017.1"/>
</dbReference>
<dbReference type="STRING" id="560819.SAMN05428998_11793"/>
<dbReference type="PANTHER" id="PTHR46268">
    <property type="entry name" value="STRESS RESPONSE PROTEIN NHAX"/>
    <property type="match status" value="1"/>
</dbReference>
<keyword evidence="4" id="KW-1185">Reference proteome</keyword>
<dbReference type="InterPro" id="IPR006015">
    <property type="entry name" value="Universal_stress_UspA"/>
</dbReference>